<protein>
    <recommendedName>
        <fullName evidence="1">Methyltransferase type 12 domain-containing protein</fullName>
    </recommendedName>
</protein>
<dbReference type="Gene3D" id="3.40.50.150">
    <property type="entry name" value="Vaccinia Virus protein VP39"/>
    <property type="match status" value="1"/>
</dbReference>
<reference evidence="2" key="1">
    <citation type="submission" date="2018-05" db="EMBL/GenBank/DDBJ databases">
        <authorList>
            <person name="Lanie J.A."/>
            <person name="Ng W.-L."/>
            <person name="Kazmierczak K.M."/>
            <person name="Andrzejewski T.M."/>
            <person name="Davidsen T.M."/>
            <person name="Wayne K.J."/>
            <person name="Tettelin H."/>
            <person name="Glass J.I."/>
            <person name="Rusch D."/>
            <person name="Podicherti R."/>
            <person name="Tsui H.-C.T."/>
            <person name="Winkler M.E."/>
        </authorList>
    </citation>
    <scope>NUCLEOTIDE SEQUENCE</scope>
</reference>
<organism evidence="2">
    <name type="scientific">marine metagenome</name>
    <dbReference type="NCBI Taxonomy" id="408172"/>
    <lineage>
        <taxon>unclassified sequences</taxon>
        <taxon>metagenomes</taxon>
        <taxon>ecological metagenomes</taxon>
    </lineage>
</organism>
<evidence type="ECO:0000313" key="2">
    <source>
        <dbReference type="EMBL" id="SVE29948.1"/>
    </source>
</evidence>
<feature type="domain" description="Methyltransferase type 12" evidence="1">
    <location>
        <begin position="53"/>
        <end position="144"/>
    </location>
</feature>
<dbReference type="Pfam" id="PF08242">
    <property type="entry name" value="Methyltransf_12"/>
    <property type="match status" value="1"/>
</dbReference>
<gene>
    <name evidence="2" type="ORF">METZ01_LOCUS482802</name>
</gene>
<dbReference type="PANTHER" id="PTHR43861:SF1">
    <property type="entry name" value="TRANS-ACONITATE 2-METHYLTRANSFERASE"/>
    <property type="match status" value="1"/>
</dbReference>
<dbReference type="CDD" id="cd02440">
    <property type="entry name" value="AdoMet_MTases"/>
    <property type="match status" value="1"/>
</dbReference>
<evidence type="ECO:0000259" key="1">
    <source>
        <dbReference type="Pfam" id="PF08242"/>
    </source>
</evidence>
<sequence length="189" mass="22129">MKKDFDLYSKNYEDRLDEAIRITGYDGNYFAEAKLKKLSMLFPERTRSSFNFLDYGCGKGLLFSKFHSYFPEGNYVGTDFSNEMIQEARAKHPHTESFFEIESKEWKKFSYDVVFAAGVFHHIPAEDHETIIKELSGLLSEKGEIILWEHNPMNPFTRNIVKDCVFDKDAVLIPSKHLKHIFENTPLER</sequence>
<proteinExistence type="predicted"/>
<dbReference type="InterPro" id="IPR013217">
    <property type="entry name" value="Methyltransf_12"/>
</dbReference>
<accession>A0A383CEC6</accession>
<dbReference type="EMBL" id="UINC01207728">
    <property type="protein sequence ID" value="SVE29948.1"/>
    <property type="molecule type" value="Genomic_DNA"/>
</dbReference>
<name>A0A383CEC6_9ZZZZ</name>
<dbReference type="AlphaFoldDB" id="A0A383CEC6"/>
<dbReference type="InterPro" id="IPR029063">
    <property type="entry name" value="SAM-dependent_MTases_sf"/>
</dbReference>
<dbReference type="PANTHER" id="PTHR43861">
    <property type="entry name" value="TRANS-ACONITATE 2-METHYLTRANSFERASE-RELATED"/>
    <property type="match status" value="1"/>
</dbReference>
<dbReference type="SUPFAM" id="SSF53335">
    <property type="entry name" value="S-adenosyl-L-methionine-dependent methyltransferases"/>
    <property type="match status" value="1"/>
</dbReference>
<feature type="non-terminal residue" evidence="2">
    <location>
        <position position="189"/>
    </location>
</feature>